<sequence>MMIKSKQTVNMKVSQKSENALQYQKFNLLDKKIYEKQNEYQDRNWMLIKEAEEQILNCKLQYLKEYETRKQSNIEILNHFKQNLIQMKQQMFNKIEEIISFINNQLTRLSNIKLEKDDLCQDGSNQNLDYIESTYTKLNQKSFNFSEIEIHLQQQLKTLDIQEFLKYHEQMLESIRCENKNNFKEYIPFGIDQMQLNNLWVCDKHKLQLMFVDLKQKSVVPDRIACAYCVPEYLVQFTNFDQFKMMWNQWIQNISNYSNLQDRNFNNSIQSALQQIIQLKDSFNNLTDESIIALKSLTLNRSIILEQLLQLIKKEWQQYSKIEIIQIANILSQQNKQNELNQQLQSELNAKLQQIQDIKNELFINLQQKFSDLKLLQCSLPIEEKNGKYLKISFKKEIQSQTKELEQNNNFSPLIEPFQYELLKKSSLKEDKIYSITFSQDSSLIMTGYSHGQIKVFQFRNGYMKQNQILQNHQGIVNCLHILNSCKQFVSGGADKTIIIWQINEKKQWVCLQILQRHTDCIRCIISNSHEDLIISSGDDSTIQFWNKDLQWNWQQRLLGHRNKVESISLNNQSTKLISCAYMDYTILVSERVQQDQEWIIIQTIKVDNWGQSLCFMNDILFSFQPSRSETLFIYEFDKETNNFQKIKEVRIKSGYQSDSVFSLQFIKQNSMILNKTGYFINLIKFKQNGDFINGQSIKYQTQYIQGALTNDGQYLVTWDEETKELQVRQCKN</sequence>
<dbReference type="Pfam" id="PF00400">
    <property type="entry name" value="WD40"/>
    <property type="match status" value="3"/>
</dbReference>
<keyword evidence="2" id="KW-0175">Coiled coil</keyword>
<proteinExistence type="predicted"/>
<feature type="repeat" description="WD" evidence="1">
    <location>
        <begin position="515"/>
        <end position="547"/>
    </location>
</feature>
<keyword evidence="1" id="KW-0853">WD repeat</keyword>
<accession>A0A8S1V897</accession>
<dbReference type="InterPro" id="IPR001680">
    <property type="entry name" value="WD40_rpt"/>
</dbReference>
<dbReference type="PROSITE" id="PS50082">
    <property type="entry name" value="WD_REPEATS_2"/>
    <property type="match status" value="2"/>
</dbReference>
<dbReference type="GO" id="GO:0016226">
    <property type="term" value="P:iron-sulfur cluster assembly"/>
    <property type="evidence" value="ECO:0007669"/>
    <property type="project" value="TreeGrafter"/>
</dbReference>
<name>A0A8S1V897_9CILI</name>
<reference evidence="3" key="1">
    <citation type="submission" date="2021-01" db="EMBL/GenBank/DDBJ databases">
        <authorList>
            <consortium name="Genoscope - CEA"/>
            <person name="William W."/>
        </authorList>
    </citation>
    <scope>NUCLEOTIDE SEQUENCE</scope>
</reference>
<organism evidence="3 4">
    <name type="scientific">Paramecium pentaurelia</name>
    <dbReference type="NCBI Taxonomy" id="43138"/>
    <lineage>
        <taxon>Eukaryota</taxon>
        <taxon>Sar</taxon>
        <taxon>Alveolata</taxon>
        <taxon>Ciliophora</taxon>
        <taxon>Intramacronucleata</taxon>
        <taxon>Oligohymenophorea</taxon>
        <taxon>Peniculida</taxon>
        <taxon>Parameciidae</taxon>
        <taxon>Paramecium</taxon>
    </lineage>
</organism>
<comment type="caution">
    <text evidence="3">The sequence shown here is derived from an EMBL/GenBank/DDBJ whole genome shotgun (WGS) entry which is preliminary data.</text>
</comment>
<keyword evidence="4" id="KW-1185">Reference proteome</keyword>
<dbReference type="AlphaFoldDB" id="A0A8S1V897"/>
<evidence type="ECO:0000256" key="2">
    <source>
        <dbReference type="SAM" id="Coils"/>
    </source>
</evidence>
<dbReference type="PANTHER" id="PTHR19920:SF0">
    <property type="entry name" value="CYTOSOLIC IRON-SULFUR PROTEIN ASSEMBLY PROTEIN CIAO1-RELATED"/>
    <property type="match status" value="1"/>
</dbReference>
<dbReference type="PANTHER" id="PTHR19920">
    <property type="entry name" value="WD40 PROTEIN CIAO1"/>
    <property type="match status" value="1"/>
</dbReference>
<evidence type="ECO:0008006" key="5">
    <source>
        <dbReference type="Google" id="ProtNLM"/>
    </source>
</evidence>
<dbReference type="OrthoDB" id="406844at2759"/>
<dbReference type="SMART" id="SM00320">
    <property type="entry name" value="WD40"/>
    <property type="match status" value="4"/>
</dbReference>
<dbReference type="PROSITE" id="PS50294">
    <property type="entry name" value="WD_REPEATS_REGION"/>
    <property type="match status" value="2"/>
</dbReference>
<evidence type="ECO:0000313" key="3">
    <source>
        <dbReference type="EMBL" id="CAD8172861.1"/>
    </source>
</evidence>
<dbReference type="Proteomes" id="UP000689195">
    <property type="component" value="Unassembled WGS sequence"/>
</dbReference>
<dbReference type="GO" id="GO:0097361">
    <property type="term" value="C:cytosolic [4Fe-4S] assembly targeting complex"/>
    <property type="evidence" value="ECO:0007669"/>
    <property type="project" value="TreeGrafter"/>
</dbReference>
<feature type="coiled-coil region" evidence="2">
    <location>
        <begin position="334"/>
        <end position="361"/>
    </location>
</feature>
<protein>
    <recommendedName>
        <fullName evidence="5">WD40-repeat-containing domain</fullName>
    </recommendedName>
</protein>
<dbReference type="EMBL" id="CAJJDO010000058">
    <property type="protein sequence ID" value="CAD8172861.1"/>
    <property type="molecule type" value="Genomic_DNA"/>
</dbReference>
<evidence type="ECO:0000313" key="4">
    <source>
        <dbReference type="Proteomes" id="UP000689195"/>
    </source>
</evidence>
<evidence type="ECO:0000256" key="1">
    <source>
        <dbReference type="PROSITE-ProRule" id="PRU00221"/>
    </source>
</evidence>
<feature type="repeat" description="WD" evidence="1">
    <location>
        <begin position="470"/>
        <end position="504"/>
    </location>
</feature>
<gene>
    <name evidence="3" type="ORF">PPENT_87.1.T0580093</name>
</gene>